<protein>
    <recommendedName>
        <fullName evidence="2">Protein CyaE</fullName>
    </recommendedName>
</protein>
<dbReference type="InterPro" id="IPR028351">
    <property type="entry name" value="CyaE"/>
</dbReference>
<dbReference type="AlphaFoldDB" id="A0A857C6P3"/>
<keyword evidence="2" id="KW-0354">Hemolysis</keyword>
<evidence type="ECO:0000313" key="4">
    <source>
        <dbReference type="EMBL" id="QGZ34696.1"/>
    </source>
</evidence>
<dbReference type="Proteomes" id="UP000435648">
    <property type="component" value="Chromosome"/>
</dbReference>
<dbReference type="GO" id="GO:0009279">
    <property type="term" value="C:cell outer membrane"/>
    <property type="evidence" value="ECO:0007669"/>
    <property type="project" value="UniProtKB-SubCell"/>
</dbReference>
<keyword evidence="2" id="KW-0472">Membrane</keyword>
<comment type="subcellular location">
    <subcellularLocation>
        <location evidence="2">Cell outer membrane</location>
        <topology evidence="2">Peripheral membrane protein</topology>
    </subcellularLocation>
</comment>
<dbReference type="PIRSF" id="PIRSF001892">
    <property type="entry name" value="CyaE"/>
    <property type="match status" value="1"/>
</dbReference>
<accession>A0A857C6P3</accession>
<dbReference type="PANTHER" id="PTHR30203:SF29">
    <property type="entry name" value="PROTEIN CYAE"/>
    <property type="match status" value="1"/>
</dbReference>
<dbReference type="GO" id="GO:0031640">
    <property type="term" value="P:killing of cells of another organism"/>
    <property type="evidence" value="ECO:0007669"/>
    <property type="project" value="UniProtKB-KW"/>
</dbReference>
<evidence type="ECO:0000256" key="2">
    <source>
        <dbReference type="PIRNR" id="PIRNR001892"/>
    </source>
</evidence>
<organism evidence="4 5">
    <name type="scientific">Stappia indica</name>
    <dbReference type="NCBI Taxonomy" id="538381"/>
    <lineage>
        <taxon>Bacteria</taxon>
        <taxon>Pseudomonadati</taxon>
        <taxon>Pseudomonadota</taxon>
        <taxon>Alphaproteobacteria</taxon>
        <taxon>Hyphomicrobiales</taxon>
        <taxon>Stappiaceae</taxon>
        <taxon>Stappia</taxon>
    </lineage>
</organism>
<dbReference type="PROSITE" id="PS51257">
    <property type="entry name" value="PROKAR_LIPOPROTEIN"/>
    <property type="match status" value="1"/>
</dbReference>
<dbReference type="RefSeq" id="WP_158193661.1">
    <property type="nucleotide sequence ID" value="NZ_CP046908.1"/>
</dbReference>
<dbReference type="KEGG" id="siw:GH266_09305"/>
<evidence type="ECO:0000313" key="5">
    <source>
        <dbReference type="Proteomes" id="UP000435648"/>
    </source>
</evidence>
<dbReference type="SUPFAM" id="SSF56954">
    <property type="entry name" value="Outer membrane efflux proteins (OEP)"/>
    <property type="match status" value="1"/>
</dbReference>
<name>A0A857C6P3_9HYPH</name>
<dbReference type="InterPro" id="IPR003423">
    <property type="entry name" value="OMP_efflux"/>
</dbReference>
<dbReference type="Pfam" id="PF02321">
    <property type="entry name" value="OEP"/>
    <property type="match status" value="2"/>
</dbReference>
<dbReference type="OrthoDB" id="5296315at2"/>
<feature type="compositionally biased region" description="Polar residues" evidence="3">
    <location>
        <begin position="52"/>
        <end position="63"/>
    </location>
</feature>
<evidence type="ECO:0000256" key="3">
    <source>
        <dbReference type="SAM" id="MobiDB-lite"/>
    </source>
</evidence>
<reference evidence="4 5" key="1">
    <citation type="submission" date="2019-12" db="EMBL/GenBank/DDBJ databases">
        <title>The genome of Stappia indica PHM037.</title>
        <authorList>
            <person name="Kacar D."/>
            <person name="Galan B."/>
            <person name="Canedo L."/>
            <person name="Rodriguez P."/>
            <person name="de la Calle F."/>
            <person name="Garcia J.L."/>
        </authorList>
    </citation>
    <scope>NUCLEOTIDE SEQUENCE [LARGE SCALE GENOMIC DNA]</scope>
    <source>
        <strain evidence="4 5">PHM037</strain>
    </source>
</reference>
<sequence length="497" mass="52027">MTSTHARRATLLFGCVLLSGCLSDPSKLTSSAPDKPWGPSGDNGSFAVHGSINDTPATTSTGPRIQVQSGKVYTLSELIDLGQRSHPSTRVAWEQARQAAAAVGIAEGTFLPMISANVIAGYQDVVTPLPTLFGGTDYVSTKASGVTPNIALQWLLFDFGERQALLNAAQQTAFAANISFNGTHQALIHDITRAYYLYGVARQKSEIAEHSLANSRKILAAAEGRYSSGIGTSIEVAQAKQLVAQSRFRLVQARDGLDDAYQGLTGAVGLAPNVQIKVASSTSRRLPGTRGEPTDKVVQQALSRRPDVLASYAALKASEANERAAAAAFLPKVYLGAVAVANRGRVQAGSLPGAGLQSTASGVMLGVTVPLFDGQIRKNRQRQAASATRAAAAVHRQTKDAAIREILLASNSVRSALASYEAASELRRASIVTYNAAFEAYQNGLGTLTDVTAADSSLLDAREAQADAHAASLLAASSLAFMLGNMTSSSAPEEALR</sequence>
<feature type="region of interest" description="Disordered" evidence="3">
    <location>
        <begin position="28"/>
        <end position="63"/>
    </location>
</feature>
<dbReference type="PANTHER" id="PTHR30203">
    <property type="entry name" value="OUTER MEMBRANE CATION EFFLUX PROTEIN"/>
    <property type="match status" value="1"/>
</dbReference>
<keyword evidence="2" id="KW-0998">Cell outer membrane</keyword>
<keyword evidence="2" id="KW-0813">Transport</keyword>
<comment type="function">
    <text evidence="2">CyaE is necessary for transport of calmodulin-sensitive adenylate cyclase-hemolysin (cyclolysin).</text>
</comment>
<dbReference type="InterPro" id="IPR010131">
    <property type="entry name" value="MdtP/NodT-like"/>
</dbReference>
<keyword evidence="2" id="KW-0204">Cytolysis</keyword>
<evidence type="ECO:0000256" key="1">
    <source>
        <dbReference type="ARBA" id="ARBA00007613"/>
    </source>
</evidence>
<dbReference type="GO" id="GO:0015562">
    <property type="term" value="F:efflux transmembrane transporter activity"/>
    <property type="evidence" value="ECO:0007669"/>
    <property type="project" value="InterPro"/>
</dbReference>
<comment type="similarity">
    <text evidence="1 2">Belongs to the outer membrane factor (OMF) (TC 1.B.17) family.</text>
</comment>
<proteinExistence type="inferred from homology"/>
<gene>
    <name evidence="4" type="ORF">GH266_09305</name>
</gene>
<dbReference type="Gene3D" id="1.20.1600.10">
    <property type="entry name" value="Outer membrane efflux proteins (OEP)"/>
    <property type="match status" value="1"/>
</dbReference>
<dbReference type="EMBL" id="CP046908">
    <property type="protein sequence ID" value="QGZ34696.1"/>
    <property type="molecule type" value="Genomic_DNA"/>
</dbReference>